<proteinExistence type="predicted"/>
<dbReference type="EMBL" id="CM034391">
    <property type="protein sequence ID" value="KAJ0181183.1"/>
    <property type="molecule type" value="Genomic_DNA"/>
</dbReference>
<organism evidence="1 2">
    <name type="scientific">Dendrolimus kikuchii</name>
    <dbReference type="NCBI Taxonomy" id="765133"/>
    <lineage>
        <taxon>Eukaryota</taxon>
        <taxon>Metazoa</taxon>
        <taxon>Ecdysozoa</taxon>
        <taxon>Arthropoda</taxon>
        <taxon>Hexapoda</taxon>
        <taxon>Insecta</taxon>
        <taxon>Pterygota</taxon>
        <taxon>Neoptera</taxon>
        <taxon>Endopterygota</taxon>
        <taxon>Lepidoptera</taxon>
        <taxon>Glossata</taxon>
        <taxon>Ditrysia</taxon>
        <taxon>Bombycoidea</taxon>
        <taxon>Lasiocampidae</taxon>
        <taxon>Dendrolimus</taxon>
    </lineage>
</organism>
<sequence>MFQNSSNRKNAAFQNYPILKEPFIVGYMSVNESREYYSNLTQLKFLNSIPMGRLSLNLNHNIEKAKKRTTENNNEKIDLLLKFLLDQKHRINFQDTVFTFITYRRTLISVMCSAFGNSESLYIMATLYKNCIYLCSLDTEHDIQKRQSRSKQQDKFCAWGYKFEQYILSDLPDLQPDIEKPVKENEEFSLYYYSELNTHTLLYGAQIDGLLATNNCADKPLKANDVNAILNYLRSHSFVELKTNRVIQHWKQEQNFKKYKLLRCWCQCYLANLKGLLVGFRNDDGIIQRLQWYDTEELVHYCKDEWDPGTALQYLNYFLTFVKDSFRNEIKQCSPNKPVSLQFHVDNKNISVSTKYSEEDVILPDWFINNL</sequence>
<name>A0ACC1DC54_9NEOP</name>
<gene>
    <name evidence="1" type="ORF">K1T71_003268</name>
</gene>
<reference evidence="1 2" key="1">
    <citation type="journal article" date="2021" name="Front. Genet.">
        <title>Chromosome-Level Genome Assembly Reveals Significant Gene Expansion in the Toll and IMD Signaling Pathways of Dendrolimus kikuchii.</title>
        <authorList>
            <person name="Zhou J."/>
            <person name="Wu P."/>
            <person name="Xiong Z."/>
            <person name="Liu N."/>
            <person name="Zhao N."/>
            <person name="Ji M."/>
            <person name="Qiu Y."/>
            <person name="Yang B."/>
        </authorList>
    </citation>
    <scope>NUCLEOTIDE SEQUENCE [LARGE SCALE GENOMIC DNA]</scope>
    <source>
        <strain evidence="1">Ann1</strain>
    </source>
</reference>
<accession>A0ACC1DC54</accession>
<dbReference type="Proteomes" id="UP000824533">
    <property type="component" value="Linkage Group LG05"/>
</dbReference>
<evidence type="ECO:0000313" key="2">
    <source>
        <dbReference type="Proteomes" id="UP000824533"/>
    </source>
</evidence>
<comment type="caution">
    <text evidence="1">The sequence shown here is derived from an EMBL/GenBank/DDBJ whole genome shotgun (WGS) entry which is preliminary data.</text>
</comment>
<protein>
    <submittedName>
        <fullName evidence="1">Uncharacterized protein</fullName>
    </submittedName>
</protein>
<keyword evidence="2" id="KW-1185">Reference proteome</keyword>
<evidence type="ECO:0000313" key="1">
    <source>
        <dbReference type="EMBL" id="KAJ0181183.1"/>
    </source>
</evidence>